<protein>
    <submittedName>
        <fullName evidence="5">Retrovirus-related Pol polyprotein from transposon TNT 1-94</fullName>
    </submittedName>
</protein>
<dbReference type="InterPro" id="IPR013103">
    <property type="entry name" value="RVT_2"/>
</dbReference>
<reference evidence="5" key="1">
    <citation type="journal article" date="2019" name="Sci. Rep.">
        <title>Draft genome of Tanacetum cinerariifolium, the natural source of mosquito coil.</title>
        <authorList>
            <person name="Yamashiro T."/>
            <person name="Shiraishi A."/>
            <person name="Satake H."/>
            <person name="Nakayama K."/>
        </authorList>
    </citation>
    <scope>NUCLEOTIDE SEQUENCE</scope>
</reference>
<dbReference type="InterPro" id="IPR039537">
    <property type="entry name" value="Retrotran_Ty1/copia-like"/>
</dbReference>
<dbReference type="InterPro" id="IPR012337">
    <property type="entry name" value="RNaseH-like_sf"/>
</dbReference>
<evidence type="ECO:0000313" key="5">
    <source>
        <dbReference type="EMBL" id="GEU89053.1"/>
    </source>
</evidence>
<evidence type="ECO:0000256" key="2">
    <source>
        <dbReference type="ARBA" id="ARBA00022801"/>
    </source>
</evidence>
<sequence>MPNNSQVKLKKTQVEVHPRIPSVSDNMKSVTACKDSLNSRTSNANAVCTTCNKCLVNSNHFSCVTKMMNDVNARTKKPNVVPISTRKPKGQANKSVATPNKKKFAPVLGYRDLVQGNVTINRVYYVKGLNHSLFSVGQFCDAELEVAFWKSTCFVRDLQGNDLLTGNRRYDLYTISLQELKSSTPLCLMAKALPTQAWLWHRRLSHLNFDYINMLSKKDVVIGLPKLKYIKDQLCSSCEVSKEKRSSFKSKAVPSSKGRLNLLHMDLCGPMRVASINGKKYILVIVEDYSRYTWTLFLRSKDETPEVLKEFITMIQRNLQASVVTVRTDRGTEFLNKTLNAFFKEKGIEHQTSTARTPEQNGALDYDNSDPVSQRQDVSSSTDAHVPSQQELDLLFSPLYDEFFNAEEEHLPDDEFTNPFCAPAQEVVESSSHNIVQTRRQLATDLEMCMFVLTVWEIVDKPFRKSIIRLKWLWKNKKDEDQTIIRNKARLVAKGYALEEGIDFEESFALVARLEAIWIFVAYAAEKSFPIYQMDVKTAFLNGPLKEEVYVAQTDEFVDPGHLEKVYRLRKALYGLNQAPRAWYDELSKFLTSKSFTNGTIDPTLFTIRYGDDILLVQIYVDDIIFGSTNPKYTKRFKKLMHSRFEMSLMGKMKFLLGLQIHQSPRGIFINQAKYALEILHKHGMEKGQSIGTPMTTKPKLDADLSENPVDQTDYRSKIRSLIYLTSSRPDIVQAGSSFGLTAFSDADHVGCIDSHKSTSGGIQFLGDKTEYQLADMFTKALPEDMFKYLVRKIVKMEILLEPTSNKLLVAEEQLICKIRRFEMIKYSFGQEEKYVAVKEHEYDDLSRTNKDACHANQEIFYSMDEGWFLNTAYPGPRWKEIDNVDEVSII</sequence>
<dbReference type="EMBL" id="BKCJ010009878">
    <property type="protein sequence ID" value="GEU89053.1"/>
    <property type="molecule type" value="Genomic_DNA"/>
</dbReference>
<dbReference type="GO" id="GO:0046872">
    <property type="term" value="F:metal ion binding"/>
    <property type="evidence" value="ECO:0007669"/>
    <property type="project" value="UniProtKB-KW"/>
</dbReference>
<proteinExistence type="predicted"/>
<keyword evidence="2" id="KW-0378">Hydrolase</keyword>
<dbReference type="Pfam" id="PF13976">
    <property type="entry name" value="gag_pre-integrs"/>
    <property type="match status" value="1"/>
</dbReference>
<comment type="caution">
    <text evidence="5">The sequence shown here is derived from an EMBL/GenBank/DDBJ whole genome shotgun (WGS) entry which is preliminary data.</text>
</comment>
<dbReference type="Pfam" id="PF07727">
    <property type="entry name" value="RVT_2"/>
    <property type="match status" value="1"/>
</dbReference>
<dbReference type="GO" id="GO:0003676">
    <property type="term" value="F:nucleic acid binding"/>
    <property type="evidence" value="ECO:0007669"/>
    <property type="project" value="InterPro"/>
</dbReference>
<evidence type="ECO:0000259" key="4">
    <source>
        <dbReference type="PROSITE" id="PS50994"/>
    </source>
</evidence>
<accession>A0A6L2NSA9</accession>
<dbReference type="Gene3D" id="3.30.420.10">
    <property type="entry name" value="Ribonuclease H-like superfamily/Ribonuclease H"/>
    <property type="match status" value="1"/>
</dbReference>
<name>A0A6L2NSA9_TANCI</name>
<organism evidence="5">
    <name type="scientific">Tanacetum cinerariifolium</name>
    <name type="common">Dalmatian daisy</name>
    <name type="synonym">Chrysanthemum cinerariifolium</name>
    <dbReference type="NCBI Taxonomy" id="118510"/>
    <lineage>
        <taxon>Eukaryota</taxon>
        <taxon>Viridiplantae</taxon>
        <taxon>Streptophyta</taxon>
        <taxon>Embryophyta</taxon>
        <taxon>Tracheophyta</taxon>
        <taxon>Spermatophyta</taxon>
        <taxon>Magnoliopsida</taxon>
        <taxon>eudicotyledons</taxon>
        <taxon>Gunneridae</taxon>
        <taxon>Pentapetalae</taxon>
        <taxon>asterids</taxon>
        <taxon>campanulids</taxon>
        <taxon>Asterales</taxon>
        <taxon>Asteraceae</taxon>
        <taxon>Asteroideae</taxon>
        <taxon>Anthemideae</taxon>
        <taxon>Anthemidinae</taxon>
        <taxon>Tanacetum</taxon>
    </lineage>
</organism>
<evidence type="ECO:0000256" key="3">
    <source>
        <dbReference type="SAM" id="MobiDB-lite"/>
    </source>
</evidence>
<keyword evidence="1" id="KW-0479">Metal-binding</keyword>
<feature type="compositionally biased region" description="Polar residues" evidence="3">
    <location>
        <begin position="350"/>
        <end position="360"/>
    </location>
</feature>
<gene>
    <name evidence="5" type="ORF">Tci_061031</name>
</gene>
<dbReference type="GO" id="GO:0016787">
    <property type="term" value="F:hydrolase activity"/>
    <property type="evidence" value="ECO:0007669"/>
    <property type="project" value="UniProtKB-KW"/>
</dbReference>
<dbReference type="InterPro" id="IPR001584">
    <property type="entry name" value="Integrase_cat-core"/>
</dbReference>
<evidence type="ECO:0000256" key="1">
    <source>
        <dbReference type="ARBA" id="ARBA00022723"/>
    </source>
</evidence>
<dbReference type="SUPFAM" id="SSF56672">
    <property type="entry name" value="DNA/RNA polymerases"/>
    <property type="match status" value="1"/>
</dbReference>
<dbReference type="PROSITE" id="PS50994">
    <property type="entry name" value="INTEGRASE"/>
    <property type="match status" value="1"/>
</dbReference>
<feature type="compositionally biased region" description="Polar residues" evidence="3">
    <location>
        <begin position="370"/>
        <end position="386"/>
    </location>
</feature>
<dbReference type="InterPro" id="IPR043502">
    <property type="entry name" value="DNA/RNA_pol_sf"/>
</dbReference>
<dbReference type="PANTHER" id="PTHR42648">
    <property type="entry name" value="TRANSPOSASE, PUTATIVE-RELATED"/>
    <property type="match status" value="1"/>
</dbReference>
<dbReference type="SUPFAM" id="SSF53098">
    <property type="entry name" value="Ribonuclease H-like"/>
    <property type="match status" value="1"/>
</dbReference>
<dbReference type="AlphaFoldDB" id="A0A6L2NSA9"/>
<dbReference type="GO" id="GO:0015074">
    <property type="term" value="P:DNA integration"/>
    <property type="evidence" value="ECO:0007669"/>
    <property type="project" value="InterPro"/>
</dbReference>
<dbReference type="Pfam" id="PF00665">
    <property type="entry name" value="rve"/>
    <property type="match status" value="1"/>
</dbReference>
<feature type="domain" description="Integrase catalytic" evidence="4">
    <location>
        <begin position="250"/>
        <end position="420"/>
    </location>
</feature>
<dbReference type="InterPro" id="IPR036397">
    <property type="entry name" value="RNaseH_sf"/>
</dbReference>
<feature type="region of interest" description="Disordered" evidence="3">
    <location>
        <begin position="350"/>
        <end position="386"/>
    </location>
</feature>
<dbReference type="PANTHER" id="PTHR42648:SF21">
    <property type="entry name" value="CYSTEINE-RICH RLK (RECEPTOR-LIKE PROTEIN KINASE) 8"/>
    <property type="match status" value="1"/>
</dbReference>
<dbReference type="InterPro" id="IPR025724">
    <property type="entry name" value="GAG-pre-integrase_dom"/>
</dbReference>